<organism evidence="1">
    <name type="scientific">uncultured virus</name>
    <dbReference type="NCBI Taxonomy" id="340016"/>
    <lineage>
        <taxon>Viruses</taxon>
        <taxon>environmental samples</taxon>
    </lineage>
</organism>
<name>A0A5Q0TXA9_9VIRU</name>
<reference evidence="1" key="1">
    <citation type="submission" date="2019-04" db="EMBL/GenBank/DDBJ databases">
        <title>Diversity and Distribution of a Novel Hyperthermophilic Aquificales Virus Family.</title>
        <authorList>
            <person name="Mead D.A."/>
            <person name="Chevrette M.G."/>
            <person name="Lodes M."/>
            <person name="Hedlund B."/>
            <person name="Schoenfeld T.W."/>
            <person name="Monsma S.A."/>
        </authorList>
    </citation>
    <scope>NUCLEOTIDE SEQUENCE</scope>
</reference>
<accession>A0A5Q0TXA9</accession>
<evidence type="ECO:0000313" key="1">
    <source>
        <dbReference type="EMBL" id="QGA72480.1"/>
    </source>
</evidence>
<dbReference type="EMBL" id="MK783188">
    <property type="protein sequence ID" value="QGA72480.1"/>
    <property type="molecule type" value="Genomic_DNA"/>
</dbReference>
<sequence>MKNGLIVFRRDKYDGYYAFKYPWLATLVGKEKIDVYATQSLKLMIFVKLYPNRETKRVGWKKGIELFKKLKEEAEYIEIRPEFYRMLKTT</sequence>
<proteinExistence type="predicted"/>
<protein>
    <submittedName>
        <fullName evidence="1">Uncharacterized protein</fullName>
    </submittedName>
</protein>